<gene>
    <name evidence="1" type="ORF">PAAG_11740</name>
</gene>
<dbReference type="RefSeq" id="XP_015703022.1">
    <property type="nucleotide sequence ID" value="XM_015847331.1"/>
</dbReference>
<dbReference type="KEGG" id="pbl:PAAG_11740"/>
<dbReference type="Proteomes" id="UP000002059">
    <property type="component" value="Partially assembled WGS sequence"/>
</dbReference>
<organism evidence="1 2">
    <name type="scientific">Paracoccidioides lutzii (strain ATCC MYA-826 / Pb01)</name>
    <name type="common">Paracoccidioides brasiliensis</name>
    <dbReference type="NCBI Taxonomy" id="502779"/>
    <lineage>
        <taxon>Eukaryota</taxon>
        <taxon>Fungi</taxon>
        <taxon>Dikarya</taxon>
        <taxon>Ascomycota</taxon>
        <taxon>Pezizomycotina</taxon>
        <taxon>Eurotiomycetes</taxon>
        <taxon>Eurotiomycetidae</taxon>
        <taxon>Onygenales</taxon>
        <taxon>Ajellomycetaceae</taxon>
        <taxon>Paracoccidioides</taxon>
    </lineage>
</organism>
<sequence length="170" mass="18538">MLVDNAKRDYDFESRIALGLYNHSLDLDSTDAGFTTYDRELIQFTVEQQLGHATLIANVLGSATQIDAATTTLSSPLGHHAPAVRVHSGPAAYDLPAVQRRPLLHTRLVRRGHPAIVVPVPVGWLHTSPRALKGQMRLVWAELPGALDVYLLIDDILKCASGLSADENKT</sequence>
<accession>A0A0A2V5T2</accession>
<reference evidence="1 2" key="1">
    <citation type="journal article" date="2011" name="PLoS Genet.">
        <title>Comparative genomic analysis of human fungal pathogens causing paracoccidioidomycosis.</title>
        <authorList>
            <person name="Desjardins C.A."/>
            <person name="Champion M.D."/>
            <person name="Holder J.W."/>
            <person name="Muszewska A."/>
            <person name="Goldberg J."/>
            <person name="Bailao A.M."/>
            <person name="Brigido M.M."/>
            <person name="Ferreira M.E."/>
            <person name="Garcia A.M."/>
            <person name="Grynberg M."/>
            <person name="Gujja S."/>
            <person name="Heiman D.I."/>
            <person name="Henn M.R."/>
            <person name="Kodira C.D."/>
            <person name="Leon-Narvaez H."/>
            <person name="Longo L.V."/>
            <person name="Ma L.J."/>
            <person name="Malavazi I."/>
            <person name="Matsuo A.L."/>
            <person name="Morais F.V."/>
            <person name="Pereira M."/>
            <person name="Rodriguez-Brito S."/>
            <person name="Sakthikumar S."/>
            <person name="Salem-Izacc S.M."/>
            <person name="Sykes S.M."/>
            <person name="Teixeira M.M."/>
            <person name="Vallejo M.C."/>
            <person name="Walter M.E."/>
            <person name="Yandava C."/>
            <person name="Young S."/>
            <person name="Zeng Q."/>
            <person name="Zucker J."/>
            <person name="Felipe M.S."/>
            <person name="Goldman G.H."/>
            <person name="Haas B.J."/>
            <person name="McEwen J.G."/>
            <person name="Nino-Vega G."/>
            <person name="Puccia R."/>
            <person name="San-Blas G."/>
            <person name="Soares C.M."/>
            <person name="Birren B.W."/>
            <person name="Cuomo C.A."/>
        </authorList>
    </citation>
    <scope>NUCLEOTIDE SEQUENCE [LARGE SCALE GENOMIC DNA]</scope>
    <source>
        <strain evidence="2">ATCC MYA-826 / Pb01</strain>
    </source>
</reference>
<dbReference type="AlphaFoldDB" id="A0A0A2V5T2"/>
<dbReference type="VEuPathDB" id="FungiDB:PAAG_11740"/>
<proteinExistence type="predicted"/>
<dbReference type="OrthoDB" id="2098436at2759"/>
<dbReference type="HOGENOM" id="CLU_1571136_0_0_1"/>
<keyword evidence="2" id="KW-1185">Reference proteome</keyword>
<evidence type="ECO:0000313" key="1">
    <source>
        <dbReference type="EMBL" id="KGQ01505.1"/>
    </source>
</evidence>
<protein>
    <submittedName>
        <fullName evidence="1">Uncharacterized protein</fullName>
    </submittedName>
</protein>
<evidence type="ECO:0000313" key="2">
    <source>
        <dbReference type="Proteomes" id="UP000002059"/>
    </source>
</evidence>
<dbReference type="GeneID" id="26970634"/>
<dbReference type="EMBL" id="KN294000">
    <property type="protein sequence ID" value="KGQ01505.1"/>
    <property type="molecule type" value="Genomic_DNA"/>
</dbReference>
<name>A0A0A2V5T2_PARBA</name>